<evidence type="ECO:0000259" key="5">
    <source>
        <dbReference type="PROSITE" id="PS50109"/>
    </source>
</evidence>
<gene>
    <name evidence="6" type="ORF">H8705_07595</name>
</gene>
<dbReference type="GO" id="GO:0005524">
    <property type="term" value="F:ATP binding"/>
    <property type="evidence" value="ECO:0007669"/>
    <property type="project" value="UniProtKB-KW"/>
</dbReference>
<accession>A0A926ESB0</accession>
<dbReference type="Proteomes" id="UP000623678">
    <property type="component" value="Unassembled WGS sequence"/>
</dbReference>
<protein>
    <recommendedName>
        <fullName evidence="2">histidine kinase</fullName>
        <ecNumber evidence="2">2.7.13.3</ecNumber>
    </recommendedName>
</protein>
<comment type="caution">
    <text evidence="6">The sequence shown here is derived from an EMBL/GenBank/DDBJ whole genome shotgun (WGS) entry which is preliminary data.</text>
</comment>
<dbReference type="EMBL" id="JACRTD010000004">
    <property type="protein sequence ID" value="MBC8585444.1"/>
    <property type="molecule type" value="Genomic_DNA"/>
</dbReference>
<dbReference type="InterPro" id="IPR003594">
    <property type="entry name" value="HATPase_dom"/>
</dbReference>
<keyword evidence="6" id="KW-0547">Nucleotide-binding</keyword>
<evidence type="ECO:0000256" key="2">
    <source>
        <dbReference type="ARBA" id="ARBA00012438"/>
    </source>
</evidence>
<name>A0A926ESB0_9FIRM</name>
<evidence type="ECO:0000256" key="3">
    <source>
        <dbReference type="ARBA" id="ARBA00022777"/>
    </source>
</evidence>
<keyword evidence="4" id="KW-0902">Two-component regulatory system</keyword>
<reference evidence="6" key="1">
    <citation type="submission" date="2020-08" db="EMBL/GenBank/DDBJ databases">
        <title>Genome public.</title>
        <authorList>
            <person name="Liu C."/>
            <person name="Sun Q."/>
        </authorList>
    </citation>
    <scope>NUCLEOTIDE SEQUENCE</scope>
    <source>
        <strain evidence="6">NSJ-64</strain>
    </source>
</reference>
<dbReference type="PRINTS" id="PR00344">
    <property type="entry name" value="BCTRLSENSOR"/>
</dbReference>
<dbReference type="InterPro" id="IPR005467">
    <property type="entry name" value="His_kinase_dom"/>
</dbReference>
<evidence type="ECO:0000256" key="4">
    <source>
        <dbReference type="ARBA" id="ARBA00023012"/>
    </source>
</evidence>
<organism evidence="6 7">
    <name type="scientific">Youxingia wuxianensis</name>
    <dbReference type="NCBI Taxonomy" id="2763678"/>
    <lineage>
        <taxon>Bacteria</taxon>
        <taxon>Bacillati</taxon>
        <taxon>Bacillota</taxon>
        <taxon>Clostridia</taxon>
        <taxon>Eubacteriales</taxon>
        <taxon>Oscillospiraceae</taxon>
        <taxon>Youxingia</taxon>
    </lineage>
</organism>
<dbReference type="EC" id="2.7.13.3" evidence="2"/>
<dbReference type="InterPro" id="IPR004358">
    <property type="entry name" value="Sig_transdc_His_kin-like_C"/>
</dbReference>
<dbReference type="SMART" id="SM00387">
    <property type="entry name" value="HATPase_c"/>
    <property type="match status" value="1"/>
</dbReference>
<dbReference type="Pfam" id="PF02518">
    <property type="entry name" value="HATPase_c"/>
    <property type="match status" value="1"/>
</dbReference>
<keyword evidence="3" id="KW-0808">Transferase</keyword>
<keyword evidence="3" id="KW-0418">Kinase</keyword>
<dbReference type="Gene3D" id="3.30.565.10">
    <property type="entry name" value="Histidine kinase-like ATPase, C-terminal domain"/>
    <property type="match status" value="1"/>
</dbReference>
<dbReference type="InterPro" id="IPR036890">
    <property type="entry name" value="HATPase_C_sf"/>
</dbReference>
<comment type="catalytic activity">
    <reaction evidence="1">
        <text>ATP + protein L-histidine = ADP + protein N-phospho-L-histidine.</text>
        <dbReference type="EC" id="2.7.13.3"/>
    </reaction>
</comment>
<dbReference type="GO" id="GO:0000160">
    <property type="term" value="P:phosphorelay signal transduction system"/>
    <property type="evidence" value="ECO:0007669"/>
    <property type="project" value="UniProtKB-KW"/>
</dbReference>
<evidence type="ECO:0000313" key="7">
    <source>
        <dbReference type="Proteomes" id="UP000623678"/>
    </source>
</evidence>
<proteinExistence type="predicted"/>
<dbReference type="AlphaFoldDB" id="A0A926ESB0"/>
<sequence>MQELSLNVLDIAQNSVRAGAKLIEITVEEQPKTDLLTITIGDDGCGMTAQQVSAVTDPFFTTRTTRKVGLGVPLLKMASEMTGGEFSIVSALGEGTVVKATFGLTHIDRMPLGDIGATICTLVQCNPEIDFVYTFIHSDKSFSADTRQFRQVLEGVPLNSPEVIRFIGEFIRENTAEILNGEREEI</sequence>
<keyword evidence="6" id="KW-0067">ATP-binding</keyword>
<dbReference type="PROSITE" id="PS50109">
    <property type="entry name" value="HIS_KIN"/>
    <property type="match status" value="1"/>
</dbReference>
<feature type="domain" description="Histidine kinase" evidence="5">
    <location>
        <begin position="1"/>
        <end position="106"/>
    </location>
</feature>
<dbReference type="GO" id="GO:0004673">
    <property type="term" value="F:protein histidine kinase activity"/>
    <property type="evidence" value="ECO:0007669"/>
    <property type="project" value="UniProtKB-EC"/>
</dbReference>
<evidence type="ECO:0000313" key="6">
    <source>
        <dbReference type="EMBL" id="MBC8585444.1"/>
    </source>
</evidence>
<dbReference type="SUPFAM" id="SSF55874">
    <property type="entry name" value="ATPase domain of HSP90 chaperone/DNA topoisomerase II/histidine kinase"/>
    <property type="match status" value="1"/>
</dbReference>
<keyword evidence="7" id="KW-1185">Reference proteome</keyword>
<evidence type="ECO:0000256" key="1">
    <source>
        <dbReference type="ARBA" id="ARBA00000085"/>
    </source>
</evidence>
<dbReference type="RefSeq" id="WP_262395223.1">
    <property type="nucleotide sequence ID" value="NZ_JACRTD010000004.1"/>
</dbReference>